<evidence type="ECO:0000313" key="3">
    <source>
        <dbReference type="Proteomes" id="UP000014062"/>
    </source>
</evidence>
<dbReference type="Proteomes" id="UP000014062">
    <property type="component" value="Chromosome"/>
</dbReference>
<protein>
    <submittedName>
        <fullName evidence="2">Uncharacterized protein</fullName>
    </submittedName>
</protein>
<gene>
    <name evidence="2" type="ORF">SLI_7630</name>
</gene>
<name>A0A7U9HGZ4_STRLI</name>
<feature type="compositionally biased region" description="Basic residues" evidence="1">
    <location>
        <begin position="1"/>
        <end position="10"/>
    </location>
</feature>
<accession>A0A7U9HGZ4</accession>
<sequence>MEAVRSRPRRGGAGALVGTSSAVLTRRQPPLCRCRVRVREDP</sequence>
<proteinExistence type="predicted"/>
<evidence type="ECO:0000256" key="1">
    <source>
        <dbReference type="SAM" id="MobiDB-lite"/>
    </source>
</evidence>
<dbReference type="AlphaFoldDB" id="A0A7U9HGZ4"/>
<evidence type="ECO:0000313" key="2">
    <source>
        <dbReference type="EMBL" id="EOY52331.1"/>
    </source>
</evidence>
<reference evidence="3" key="1">
    <citation type="journal article" date="2013" name="Genome Biol. Evol.">
        <title>The genome sequence of Streptomyces lividans 66 reveals a novel tRNA-dependent peptide biosynthetic system within a metal-related genomic island.</title>
        <authorList>
            <person name="Cruz-Morales P."/>
            <person name="Vijgenboom E."/>
            <person name="Iruegas-Bocardo F."/>
            <person name="Girard G."/>
            <person name="Yanez-Guerra L.A."/>
            <person name="Ramos-Aboites H.E."/>
            <person name="Pernodet J.L."/>
            <person name="Anne J."/>
            <person name="van Wezel G.P."/>
            <person name="Barona-Gomez F."/>
        </authorList>
    </citation>
    <scope>NUCLEOTIDE SEQUENCE [LARGE SCALE GENOMIC DNA]</scope>
    <source>
        <strain evidence="3">1326</strain>
    </source>
</reference>
<feature type="region of interest" description="Disordered" evidence="1">
    <location>
        <begin position="1"/>
        <end position="21"/>
    </location>
</feature>
<dbReference type="EMBL" id="CM001889">
    <property type="protein sequence ID" value="EOY52331.1"/>
    <property type="molecule type" value="Genomic_DNA"/>
</dbReference>
<organism evidence="2 3">
    <name type="scientific">Streptomyces lividans 1326</name>
    <dbReference type="NCBI Taxonomy" id="1200984"/>
    <lineage>
        <taxon>Bacteria</taxon>
        <taxon>Bacillati</taxon>
        <taxon>Actinomycetota</taxon>
        <taxon>Actinomycetes</taxon>
        <taxon>Kitasatosporales</taxon>
        <taxon>Streptomycetaceae</taxon>
        <taxon>Streptomyces</taxon>
    </lineage>
</organism>